<reference evidence="1 2" key="1">
    <citation type="journal article" date="2019" name="Int. J. Syst. Evol. Microbiol.">
        <title>The Global Catalogue of Microorganisms (GCM) 10K type strain sequencing project: providing services to taxonomists for standard genome sequencing and annotation.</title>
        <authorList>
            <consortium name="The Broad Institute Genomics Platform"/>
            <consortium name="The Broad Institute Genome Sequencing Center for Infectious Disease"/>
            <person name="Wu L."/>
            <person name="Ma J."/>
        </authorList>
    </citation>
    <scope>NUCLEOTIDE SEQUENCE [LARGE SCALE GENOMIC DNA]</scope>
    <source>
        <strain evidence="1 2">JCM 6833</strain>
    </source>
</reference>
<dbReference type="RefSeq" id="WP_344536718.1">
    <property type="nucleotide sequence ID" value="NZ_BAAATD010000001.1"/>
</dbReference>
<gene>
    <name evidence="1" type="ORF">GCM10010411_01830</name>
</gene>
<keyword evidence="2" id="KW-1185">Reference proteome</keyword>
<dbReference type="EMBL" id="BAAATD010000001">
    <property type="protein sequence ID" value="GAA2573754.1"/>
    <property type="molecule type" value="Genomic_DNA"/>
</dbReference>
<comment type="caution">
    <text evidence="1">The sequence shown here is derived from an EMBL/GenBank/DDBJ whole genome shotgun (WGS) entry which is preliminary data.</text>
</comment>
<name>A0ABN3P877_9ACTN</name>
<evidence type="ECO:0000313" key="2">
    <source>
        <dbReference type="Proteomes" id="UP001501509"/>
    </source>
</evidence>
<accession>A0ABN3P877</accession>
<organism evidence="1 2">
    <name type="scientific">Actinomadura fulvescens</name>
    <dbReference type="NCBI Taxonomy" id="46160"/>
    <lineage>
        <taxon>Bacteria</taxon>
        <taxon>Bacillati</taxon>
        <taxon>Actinomycetota</taxon>
        <taxon>Actinomycetes</taxon>
        <taxon>Streptosporangiales</taxon>
        <taxon>Thermomonosporaceae</taxon>
        <taxon>Actinomadura</taxon>
    </lineage>
</organism>
<proteinExistence type="predicted"/>
<dbReference type="Proteomes" id="UP001501509">
    <property type="component" value="Unassembled WGS sequence"/>
</dbReference>
<sequence>MRLDTSRTPVAGADAGTPAGAGGWLAALEQLFTIPAEYREEVVSREGALEMLRCGDGVLDALVAAGLPCGGPPGAELFDRYDLFNLALASGSGASVPERSIEFALRWMNGEEDSWFQPLEWRFSVELACPRPEGCGDDPRWRLATPRPEDFDGAVLMLETSPADAGRGPEWITAGGATGLGVRGRLRTRGRPGTLRSPVIRDIVEDFMAAGRTWARMPEALQCEDERVLAHGVAPCISASLHLERLLRAAGFESVTRRGWILGMLDLAHAWVEVVDEDGVRKPIDPIFVLLSGYARAPHPRFAEACLGSRLNRLLATGLPAGSLLAYHSCGGDEHVPVRRTVIRRAAGPSGPAGAVPTS</sequence>
<protein>
    <submittedName>
        <fullName evidence="1">Uncharacterized protein</fullName>
    </submittedName>
</protein>
<evidence type="ECO:0000313" key="1">
    <source>
        <dbReference type="EMBL" id="GAA2573754.1"/>
    </source>
</evidence>